<gene>
    <name evidence="2" type="ORF">ERS007739_03598</name>
</gene>
<comment type="caution">
    <text evidence="2">The sequence shown here is derived from an EMBL/GenBank/DDBJ whole genome shotgun (WGS) entry which is preliminary data.</text>
</comment>
<evidence type="ECO:0000313" key="3">
    <source>
        <dbReference type="Proteomes" id="UP000039021"/>
    </source>
</evidence>
<sequence length="94" mass="10080">MAESRLICKASPLGRDSSARRPRPLNTMPLVRTVVGNCFTQVAMIVSMSGSRNGSPPVRNSSRTPQRAASPTIRPIRSAPSSRCGVLGDDETQQ</sequence>
<reference evidence="3" key="1">
    <citation type="submission" date="2015-03" db="EMBL/GenBank/DDBJ databases">
        <authorList>
            <consortium name="Pathogen Informatics"/>
        </authorList>
    </citation>
    <scope>NUCLEOTIDE SEQUENCE [LARGE SCALE GENOMIC DNA]</scope>
    <source>
        <strain evidence="3">N09902308</strain>
    </source>
</reference>
<feature type="region of interest" description="Disordered" evidence="1">
    <location>
        <begin position="1"/>
        <end position="25"/>
    </location>
</feature>
<dbReference type="EMBL" id="CSBK01001915">
    <property type="protein sequence ID" value="COZ29508.1"/>
    <property type="molecule type" value="Genomic_DNA"/>
</dbReference>
<organism evidence="2 3">
    <name type="scientific">Mycobacterium tuberculosis</name>
    <dbReference type="NCBI Taxonomy" id="1773"/>
    <lineage>
        <taxon>Bacteria</taxon>
        <taxon>Bacillati</taxon>
        <taxon>Actinomycetota</taxon>
        <taxon>Actinomycetes</taxon>
        <taxon>Mycobacteriales</taxon>
        <taxon>Mycobacteriaceae</taxon>
        <taxon>Mycobacterium</taxon>
        <taxon>Mycobacterium tuberculosis complex</taxon>
    </lineage>
</organism>
<dbReference type="AlphaFoldDB" id="A0A916PCQ4"/>
<feature type="region of interest" description="Disordered" evidence="1">
    <location>
        <begin position="48"/>
        <end position="94"/>
    </location>
</feature>
<evidence type="ECO:0000313" key="2">
    <source>
        <dbReference type="EMBL" id="COZ29508.1"/>
    </source>
</evidence>
<name>A0A916PCQ4_MYCTX</name>
<evidence type="ECO:0000256" key="1">
    <source>
        <dbReference type="SAM" id="MobiDB-lite"/>
    </source>
</evidence>
<accession>A0A916PCQ4</accession>
<proteinExistence type="predicted"/>
<feature type="compositionally biased region" description="Polar residues" evidence="1">
    <location>
        <begin position="48"/>
        <end position="69"/>
    </location>
</feature>
<protein>
    <submittedName>
        <fullName evidence="2">Uncharacterized protein</fullName>
    </submittedName>
</protein>
<dbReference type="Proteomes" id="UP000039021">
    <property type="component" value="Unassembled WGS sequence"/>
</dbReference>